<proteinExistence type="predicted"/>
<protein>
    <submittedName>
        <fullName evidence="1">DUF1018 domain-containing protein</fullName>
    </submittedName>
</protein>
<dbReference type="RefSeq" id="WP_171625043.1">
    <property type="nucleotide sequence ID" value="NZ_JABBPG010000002.1"/>
</dbReference>
<accession>A0A849VE35</accession>
<comment type="caution">
    <text evidence="1">The sequence shown here is derived from an EMBL/GenBank/DDBJ whole genome shotgun (WGS) entry which is preliminary data.</text>
</comment>
<gene>
    <name evidence="1" type="ORF">HG263_05350</name>
</gene>
<reference evidence="1 2" key="1">
    <citation type="submission" date="2020-04" db="EMBL/GenBank/DDBJ databases">
        <title>Pseudoalteromonas caenipelagi sp. nov., isolated from a tidal flat.</title>
        <authorList>
            <person name="Park S."/>
            <person name="Yoon J.-H."/>
        </authorList>
    </citation>
    <scope>NUCLEOTIDE SEQUENCE [LARGE SCALE GENOMIC DNA]</scope>
    <source>
        <strain evidence="1 2">JBTF-M23</strain>
    </source>
</reference>
<dbReference type="Proteomes" id="UP000586305">
    <property type="component" value="Unassembled WGS sequence"/>
</dbReference>
<dbReference type="InterPro" id="IPR009363">
    <property type="entry name" value="Phage_Mu_Gp16"/>
</dbReference>
<sequence>MQINRNAYYGLIHKGAASLLGLNQMLPDDADAVYRHWLKQRTSKTSCKDLTDAQLKALKNLLEAKGALPKPVAKAQQQTRQNNNPTNKQYKKLTAVVKSKGWSGLGAPELAGFIQRTTQQQCVSVYQLDRRQMSNVITGLEKWKV</sequence>
<evidence type="ECO:0000313" key="2">
    <source>
        <dbReference type="Proteomes" id="UP000586305"/>
    </source>
</evidence>
<evidence type="ECO:0000313" key="1">
    <source>
        <dbReference type="EMBL" id="NOU49961.1"/>
    </source>
</evidence>
<organism evidence="1 2">
    <name type="scientific">Pseudoalteromonas caenipelagi</name>
    <dbReference type="NCBI Taxonomy" id="2726988"/>
    <lineage>
        <taxon>Bacteria</taxon>
        <taxon>Pseudomonadati</taxon>
        <taxon>Pseudomonadota</taxon>
        <taxon>Gammaproteobacteria</taxon>
        <taxon>Alteromonadales</taxon>
        <taxon>Pseudoalteromonadaceae</taxon>
        <taxon>Pseudoalteromonas</taxon>
    </lineage>
</organism>
<dbReference type="AlphaFoldDB" id="A0A849VE35"/>
<keyword evidence="2" id="KW-1185">Reference proteome</keyword>
<name>A0A849VE35_9GAMM</name>
<dbReference type="Pfam" id="PF06252">
    <property type="entry name" value="GemA"/>
    <property type="match status" value="1"/>
</dbReference>
<dbReference type="EMBL" id="JABBPG010000002">
    <property type="protein sequence ID" value="NOU49961.1"/>
    <property type="molecule type" value="Genomic_DNA"/>
</dbReference>